<dbReference type="Proteomes" id="UP000789901">
    <property type="component" value="Unassembled WGS sequence"/>
</dbReference>
<gene>
    <name evidence="1" type="ORF">GMARGA_LOCUS31783</name>
</gene>
<sequence>KIKKECLKILSLKDDDIDLWPWNFGRELSSASIQNRVKNAISNGEFEEVDCDDPICSSIIDTAYPHPWLKSSFSETEWSELADVSKCGLNSDNFSQTISKNNMKEINNHLHVL</sequence>
<organism evidence="1 2">
    <name type="scientific">Gigaspora margarita</name>
    <dbReference type="NCBI Taxonomy" id="4874"/>
    <lineage>
        <taxon>Eukaryota</taxon>
        <taxon>Fungi</taxon>
        <taxon>Fungi incertae sedis</taxon>
        <taxon>Mucoromycota</taxon>
        <taxon>Glomeromycotina</taxon>
        <taxon>Glomeromycetes</taxon>
        <taxon>Diversisporales</taxon>
        <taxon>Gigasporaceae</taxon>
        <taxon>Gigaspora</taxon>
    </lineage>
</organism>
<dbReference type="EMBL" id="CAJVQB010048283">
    <property type="protein sequence ID" value="CAG8833906.1"/>
    <property type="molecule type" value="Genomic_DNA"/>
</dbReference>
<keyword evidence="2" id="KW-1185">Reference proteome</keyword>
<reference evidence="1 2" key="1">
    <citation type="submission" date="2021-06" db="EMBL/GenBank/DDBJ databases">
        <authorList>
            <person name="Kallberg Y."/>
            <person name="Tangrot J."/>
            <person name="Rosling A."/>
        </authorList>
    </citation>
    <scope>NUCLEOTIDE SEQUENCE [LARGE SCALE GENOMIC DNA]</scope>
    <source>
        <strain evidence="1 2">120-4 pot B 10/14</strain>
    </source>
</reference>
<feature type="non-terminal residue" evidence="1">
    <location>
        <position position="1"/>
    </location>
</feature>
<evidence type="ECO:0000313" key="2">
    <source>
        <dbReference type="Proteomes" id="UP000789901"/>
    </source>
</evidence>
<comment type="caution">
    <text evidence="1">The sequence shown here is derived from an EMBL/GenBank/DDBJ whole genome shotgun (WGS) entry which is preliminary data.</text>
</comment>
<accession>A0ABN7WJU8</accession>
<evidence type="ECO:0000313" key="1">
    <source>
        <dbReference type="EMBL" id="CAG8833906.1"/>
    </source>
</evidence>
<name>A0ABN7WJU8_GIGMA</name>
<protein>
    <submittedName>
        <fullName evidence="1">37892_t:CDS:1</fullName>
    </submittedName>
</protein>
<proteinExistence type="predicted"/>